<gene>
    <name evidence="2" type="ORF">ABFY20_15400</name>
</gene>
<accession>A0AB39BEA5</accession>
<reference evidence="2" key="1">
    <citation type="submission" date="2024-05" db="EMBL/GenBank/DDBJ databases">
        <title>Herbiconiux sp. A18JL235.</title>
        <authorList>
            <person name="Zhang G."/>
        </authorList>
    </citation>
    <scope>NUCLEOTIDE SEQUENCE</scope>
    <source>
        <strain evidence="2">A18JL235</strain>
    </source>
</reference>
<protein>
    <submittedName>
        <fullName evidence="2">Multidrug transporter</fullName>
    </submittedName>
</protein>
<organism evidence="2">
    <name type="scientific">Herbiconiux sp. A18JL235</name>
    <dbReference type="NCBI Taxonomy" id="3152363"/>
    <lineage>
        <taxon>Bacteria</taxon>
        <taxon>Bacillati</taxon>
        <taxon>Actinomycetota</taxon>
        <taxon>Actinomycetes</taxon>
        <taxon>Micrococcales</taxon>
        <taxon>Microbacteriaceae</taxon>
        <taxon>Herbiconiux</taxon>
    </lineage>
</organism>
<evidence type="ECO:0000256" key="1">
    <source>
        <dbReference type="SAM" id="MobiDB-lite"/>
    </source>
</evidence>
<proteinExistence type="predicted"/>
<feature type="compositionally biased region" description="Basic and acidic residues" evidence="1">
    <location>
        <begin position="25"/>
        <end position="48"/>
    </location>
</feature>
<dbReference type="AlphaFoldDB" id="A0AB39BEA5"/>
<feature type="compositionally biased region" description="Low complexity" evidence="1">
    <location>
        <begin position="60"/>
        <end position="69"/>
    </location>
</feature>
<sequence length="69" mass="7372">MSDEDFEAKRHDQLTSAPNATEEDAAPRIDVSETADGHKRIDVRDDAVVRPGGDPEIIDPEAAAEAAAD</sequence>
<dbReference type="RefSeq" id="WP_368497116.1">
    <property type="nucleotide sequence ID" value="NZ_CP162511.1"/>
</dbReference>
<feature type="region of interest" description="Disordered" evidence="1">
    <location>
        <begin position="1"/>
        <end position="69"/>
    </location>
</feature>
<evidence type="ECO:0000313" key="2">
    <source>
        <dbReference type="EMBL" id="XDI04710.1"/>
    </source>
</evidence>
<name>A0AB39BEA5_9MICO</name>
<dbReference type="EMBL" id="CP162511">
    <property type="protein sequence ID" value="XDI04710.1"/>
    <property type="molecule type" value="Genomic_DNA"/>
</dbReference>